<sequence>MTERFEKIGNIIYGTQRLGGALESIAAWFAREIAAPGVNSDIVPLAPEIANLYFQKRPGFDKLKADYLIVLDAVLSLEASAEKASDMTPVQIDDNLKRVKDLHFVLADVLEGLGCSEISSTALRRKGEGI</sequence>
<evidence type="ECO:0000313" key="1">
    <source>
        <dbReference type="EMBL" id="NHZ83575.1"/>
    </source>
</evidence>
<evidence type="ECO:0000313" key="2">
    <source>
        <dbReference type="Proteomes" id="UP000621455"/>
    </source>
</evidence>
<keyword evidence="2" id="KW-1185">Reference proteome</keyword>
<dbReference type="Proteomes" id="UP000621455">
    <property type="component" value="Unassembled WGS sequence"/>
</dbReference>
<dbReference type="EMBL" id="WHJG01000056">
    <property type="protein sequence ID" value="NHZ83575.1"/>
    <property type="molecule type" value="Genomic_DNA"/>
</dbReference>
<organism evidence="1 2">
    <name type="scientific">Massilia frigida</name>
    <dbReference type="NCBI Taxonomy" id="2609281"/>
    <lineage>
        <taxon>Bacteria</taxon>
        <taxon>Pseudomonadati</taxon>
        <taxon>Pseudomonadota</taxon>
        <taxon>Betaproteobacteria</taxon>
        <taxon>Burkholderiales</taxon>
        <taxon>Oxalobacteraceae</taxon>
        <taxon>Telluria group</taxon>
        <taxon>Massilia</taxon>
    </lineage>
</organism>
<proteinExistence type="predicted"/>
<dbReference type="RefSeq" id="WP_167093388.1">
    <property type="nucleotide sequence ID" value="NZ_WHJG01000056.1"/>
</dbReference>
<reference evidence="1 2" key="1">
    <citation type="submission" date="2019-10" db="EMBL/GenBank/DDBJ databases">
        <title>Taxonomy of Antarctic Massilia spp.: description of Massilia rubra sp. nov., Massilia aquatica sp. nov., Massilia mucilaginosa sp. nov., Massilia frigida sp. nov. isolated from streams, lakes and regoliths.</title>
        <authorList>
            <person name="Holochova P."/>
            <person name="Sedlacek I."/>
            <person name="Kralova S."/>
            <person name="Maslanova I."/>
            <person name="Busse H.-J."/>
            <person name="Stankova E."/>
            <person name="Vrbovska V."/>
            <person name="Kovarovic V."/>
            <person name="Bartak M."/>
            <person name="Svec P."/>
            <person name="Pantucek R."/>
        </authorList>
    </citation>
    <scope>NUCLEOTIDE SEQUENCE [LARGE SCALE GENOMIC DNA]</scope>
    <source>
        <strain evidence="1 2">CCM 8695</strain>
    </source>
</reference>
<comment type="caution">
    <text evidence="1">The sequence shown here is derived from an EMBL/GenBank/DDBJ whole genome shotgun (WGS) entry which is preliminary data.</text>
</comment>
<name>A0ABX0NK52_9BURK</name>
<protein>
    <submittedName>
        <fullName evidence="1">Uncharacterized protein</fullName>
    </submittedName>
</protein>
<gene>
    <name evidence="1" type="ORF">F2P44_30545</name>
</gene>
<accession>A0ABX0NK52</accession>